<protein>
    <submittedName>
        <fullName evidence="1">Uncharacterized protein</fullName>
    </submittedName>
</protein>
<dbReference type="OrthoDB" id="9849029at2"/>
<proteinExistence type="predicted"/>
<accession>A0A328BIW0</accession>
<comment type="caution">
    <text evidence="1">The sequence shown here is derived from an EMBL/GenBank/DDBJ whole genome shotgun (WGS) entry which is preliminary data.</text>
</comment>
<dbReference type="AlphaFoldDB" id="A0A328BIW0"/>
<evidence type="ECO:0000313" key="1">
    <source>
        <dbReference type="EMBL" id="RAK65906.1"/>
    </source>
</evidence>
<dbReference type="RefSeq" id="WP_111478816.1">
    <property type="nucleotide sequence ID" value="NZ_QHKM01000004.1"/>
</dbReference>
<gene>
    <name evidence="1" type="ORF">DLM85_14445</name>
</gene>
<reference evidence="2" key="1">
    <citation type="submission" date="2018-05" db="EMBL/GenBank/DDBJ databases">
        <authorList>
            <person name="Nie L."/>
        </authorList>
    </citation>
    <scope>NUCLEOTIDE SEQUENCE [LARGE SCALE GENOMIC DNA]</scope>
    <source>
        <strain evidence="2">NL</strain>
    </source>
</reference>
<organism evidence="1 2">
    <name type="scientific">Hymenobacter edaphi</name>
    <dbReference type="NCBI Taxonomy" id="2211146"/>
    <lineage>
        <taxon>Bacteria</taxon>
        <taxon>Pseudomonadati</taxon>
        <taxon>Bacteroidota</taxon>
        <taxon>Cytophagia</taxon>
        <taxon>Cytophagales</taxon>
        <taxon>Hymenobacteraceae</taxon>
        <taxon>Hymenobacter</taxon>
    </lineage>
</organism>
<evidence type="ECO:0000313" key="2">
    <source>
        <dbReference type="Proteomes" id="UP000248553"/>
    </source>
</evidence>
<sequence length="69" mass="8021">MSTAQQLTARSTKLEEHFRDYQVIVANSPGLQRGLSFEAYLVYATAEIRDKLMREQLENVIHLLNRLDK</sequence>
<dbReference type="Proteomes" id="UP000248553">
    <property type="component" value="Unassembled WGS sequence"/>
</dbReference>
<name>A0A328BIW0_9BACT</name>
<dbReference type="EMBL" id="QHKM01000004">
    <property type="protein sequence ID" value="RAK65906.1"/>
    <property type="molecule type" value="Genomic_DNA"/>
</dbReference>
<keyword evidence="2" id="KW-1185">Reference proteome</keyword>